<proteinExistence type="predicted"/>
<accession>A0A8J3F1F3</accession>
<evidence type="ECO:0000313" key="1">
    <source>
        <dbReference type="EMBL" id="GGI13296.1"/>
    </source>
</evidence>
<dbReference type="EMBL" id="BMDH01000001">
    <property type="protein sequence ID" value="GGI13296.1"/>
    <property type="molecule type" value="Genomic_DNA"/>
</dbReference>
<reference evidence="1" key="2">
    <citation type="submission" date="2020-09" db="EMBL/GenBank/DDBJ databases">
        <authorList>
            <person name="Sun Q."/>
            <person name="Sedlacek I."/>
        </authorList>
    </citation>
    <scope>NUCLEOTIDE SEQUENCE</scope>
    <source>
        <strain evidence="1">CCM 8606</strain>
    </source>
</reference>
<evidence type="ECO:0000313" key="2">
    <source>
        <dbReference type="Proteomes" id="UP000619536"/>
    </source>
</evidence>
<reference evidence="1" key="1">
    <citation type="journal article" date="2014" name="Int. J. Syst. Evol. Microbiol.">
        <title>Complete genome sequence of Corynebacterium casei LMG S-19264T (=DSM 44701T), isolated from a smear-ripened cheese.</title>
        <authorList>
            <consortium name="US DOE Joint Genome Institute (JGI-PGF)"/>
            <person name="Walter F."/>
            <person name="Albersmeier A."/>
            <person name="Kalinowski J."/>
            <person name="Ruckert C."/>
        </authorList>
    </citation>
    <scope>NUCLEOTIDE SEQUENCE</scope>
    <source>
        <strain evidence="1">CCM 8606</strain>
    </source>
</reference>
<organism evidence="1 2">
    <name type="scientific">Galliscardovia ingluviei</name>
    <dbReference type="NCBI Taxonomy" id="1769422"/>
    <lineage>
        <taxon>Bacteria</taxon>
        <taxon>Bacillati</taxon>
        <taxon>Actinomycetota</taxon>
        <taxon>Actinomycetes</taxon>
        <taxon>Bifidobacteriales</taxon>
        <taxon>Bifidobacteriaceae</taxon>
        <taxon>Galliscardovia</taxon>
    </lineage>
</organism>
<name>A0A8J3F1F3_9BIFI</name>
<keyword evidence="2" id="KW-1185">Reference proteome</keyword>
<dbReference type="AlphaFoldDB" id="A0A8J3F1F3"/>
<gene>
    <name evidence="1" type="ORF">GCM10007377_05250</name>
</gene>
<sequence length="59" mass="7016">MVNNVIASDRVQQRHPEINKFDVQVWRNIQKSMRRNTEPYNYVAVGIDDRGRQLEVIAF</sequence>
<protein>
    <submittedName>
        <fullName evidence="1">Uncharacterized protein</fullName>
    </submittedName>
</protein>
<dbReference type="Proteomes" id="UP000619536">
    <property type="component" value="Unassembled WGS sequence"/>
</dbReference>
<comment type="caution">
    <text evidence="1">The sequence shown here is derived from an EMBL/GenBank/DDBJ whole genome shotgun (WGS) entry which is preliminary data.</text>
</comment>